<dbReference type="InterPro" id="IPR046848">
    <property type="entry name" value="E_motif"/>
</dbReference>
<dbReference type="EMBL" id="JACGWM010000003">
    <property type="protein sequence ID" value="KAL0383480.1"/>
    <property type="molecule type" value="Genomic_DNA"/>
</dbReference>
<evidence type="ECO:0000256" key="2">
    <source>
        <dbReference type="ARBA" id="ARBA00061659"/>
    </source>
</evidence>
<dbReference type="AlphaFoldDB" id="A0AAW2RT75"/>
<dbReference type="FunFam" id="1.25.40.10:FF:000277">
    <property type="entry name" value="Pentatricopeptide repeat-containing protein, mitochondrial"/>
    <property type="match status" value="1"/>
</dbReference>
<dbReference type="GO" id="GO:0003723">
    <property type="term" value="F:RNA binding"/>
    <property type="evidence" value="ECO:0007669"/>
    <property type="project" value="InterPro"/>
</dbReference>
<dbReference type="GO" id="GO:0005737">
    <property type="term" value="C:cytoplasm"/>
    <property type="evidence" value="ECO:0007669"/>
    <property type="project" value="UniProtKB-ARBA"/>
</dbReference>
<dbReference type="PANTHER" id="PTHR47926">
    <property type="entry name" value="PENTATRICOPEPTIDE REPEAT-CONTAINING PROTEIN"/>
    <property type="match status" value="1"/>
</dbReference>
<feature type="repeat" description="PPR" evidence="3">
    <location>
        <begin position="443"/>
        <end position="477"/>
    </location>
</feature>
<evidence type="ECO:0000256" key="1">
    <source>
        <dbReference type="ARBA" id="ARBA00022737"/>
    </source>
</evidence>
<accession>A0AAW2RT75</accession>
<comment type="caution">
    <text evidence="4">The sequence shown here is derived from an EMBL/GenBank/DDBJ whole genome shotgun (WGS) entry which is preliminary data.</text>
</comment>
<dbReference type="FunFam" id="1.25.40.10:FF:000073">
    <property type="entry name" value="Pentatricopeptide repeat-containing protein chloroplastic"/>
    <property type="match status" value="1"/>
</dbReference>
<dbReference type="InterPro" id="IPR002885">
    <property type="entry name" value="PPR_rpt"/>
</dbReference>
<organism evidence="4">
    <name type="scientific">Sesamum calycinum</name>
    <dbReference type="NCBI Taxonomy" id="2727403"/>
    <lineage>
        <taxon>Eukaryota</taxon>
        <taxon>Viridiplantae</taxon>
        <taxon>Streptophyta</taxon>
        <taxon>Embryophyta</taxon>
        <taxon>Tracheophyta</taxon>
        <taxon>Spermatophyta</taxon>
        <taxon>Magnoliopsida</taxon>
        <taxon>eudicotyledons</taxon>
        <taxon>Gunneridae</taxon>
        <taxon>Pentapetalae</taxon>
        <taxon>asterids</taxon>
        <taxon>lamiids</taxon>
        <taxon>Lamiales</taxon>
        <taxon>Pedaliaceae</taxon>
        <taxon>Sesamum</taxon>
    </lineage>
</organism>
<dbReference type="NCBIfam" id="TIGR00756">
    <property type="entry name" value="PPR"/>
    <property type="match status" value="6"/>
</dbReference>
<protein>
    <submittedName>
        <fullName evidence="4">Pentatricopeptide repeat-containing protein, chloroplastic</fullName>
    </submittedName>
</protein>
<dbReference type="GO" id="GO:0016556">
    <property type="term" value="P:mRNA modification"/>
    <property type="evidence" value="ECO:0007669"/>
    <property type="project" value="UniProtKB-ARBA"/>
</dbReference>
<feature type="repeat" description="PPR" evidence="3">
    <location>
        <begin position="76"/>
        <end position="110"/>
    </location>
</feature>
<dbReference type="Pfam" id="PF13041">
    <property type="entry name" value="PPR_2"/>
    <property type="match status" value="2"/>
</dbReference>
<dbReference type="Gene3D" id="1.25.40.10">
    <property type="entry name" value="Tetratricopeptide repeat domain"/>
    <property type="match status" value="4"/>
</dbReference>
<evidence type="ECO:0000313" key="4">
    <source>
        <dbReference type="EMBL" id="KAL0383480.1"/>
    </source>
</evidence>
<sequence>MVHPPDLVSCLLRTQGYRVLNSCRSLQKLKQTHASVVVLDGQELSLVLASKLISFYVQFGDFGSAVSVLKALKEPDTFLWNSVIKAHVNSGIVDLGVFVYKLMRKKGVPCDGYTFPILSKLVLLIECGVSFAEMIHCVAMQMGFESDVYFCNTMIEAYVKSGYSGNALKLFNEMPYRDLVSWTSMISGFAYEGNSNLAFGLFNEMRKEVEPNEVTMIVMLQTCSTMVEGRQLHGYVIRFGSLIDQSLKNSILKMQDYENGGFLSRMRREVEPSIETLTVLIAGLGQCRYPSQGREIHCLALKTGLFDDILMTTLLEMYAKSGDLENSSKLFREVSHRNYSTWDAIISGWTENGHFQKALELFQQMVAVGVQPRTENMRTLVVACMHLGALRLGKSIHGYFLRNFFSISDEGAQSLETSIMNMYVRCGDICSARICFDNMLVKDLVTWSSMIEGLGTHGLGSEALEFFHQMKAEGIEPNSVTFLSLLSACSHSGLLNKGCEALNSMKWEFGIEPDLGHYTCIVDLLGRSGKVKEALSTILKLVALPDSRIWGALLAAARVHEDHKVGQYAAQKLLELESDNAGYYTLYSNVQASLERWNDVEEVRSAMKDMNLMRHPGWSCLEVEGTFHGFVSGDRSHQQMDEIHAIIECLSRNALDVGSCYCSCKFSVIGLSGYESNNKFL</sequence>
<dbReference type="PROSITE" id="PS51375">
    <property type="entry name" value="PPR"/>
    <property type="match status" value="4"/>
</dbReference>
<gene>
    <name evidence="4" type="ORF">Scaly_0635300</name>
</gene>
<keyword evidence="1" id="KW-0677">Repeat</keyword>
<dbReference type="PANTHER" id="PTHR47926:SF342">
    <property type="entry name" value="TETRATRICOPEPTIDE-LIKE HELICAL DOMAIN-CONTAINING PROTEIN-RELATED"/>
    <property type="match status" value="1"/>
</dbReference>
<comment type="similarity">
    <text evidence="2">Belongs to the PPR family. PCMP-E subfamily.</text>
</comment>
<name>A0AAW2RT75_9LAMI</name>
<feature type="repeat" description="PPR" evidence="3">
    <location>
        <begin position="338"/>
        <end position="372"/>
    </location>
</feature>
<dbReference type="Pfam" id="PF01535">
    <property type="entry name" value="PPR"/>
    <property type="match status" value="5"/>
</dbReference>
<reference evidence="4" key="2">
    <citation type="journal article" date="2024" name="Plant">
        <title>Genomic evolution and insights into agronomic trait innovations of Sesamum species.</title>
        <authorList>
            <person name="Miao H."/>
            <person name="Wang L."/>
            <person name="Qu L."/>
            <person name="Liu H."/>
            <person name="Sun Y."/>
            <person name="Le M."/>
            <person name="Wang Q."/>
            <person name="Wei S."/>
            <person name="Zheng Y."/>
            <person name="Lin W."/>
            <person name="Duan Y."/>
            <person name="Cao H."/>
            <person name="Xiong S."/>
            <person name="Wang X."/>
            <person name="Wei L."/>
            <person name="Li C."/>
            <person name="Ma Q."/>
            <person name="Ju M."/>
            <person name="Zhao R."/>
            <person name="Li G."/>
            <person name="Mu C."/>
            <person name="Tian Q."/>
            <person name="Mei H."/>
            <person name="Zhang T."/>
            <person name="Gao T."/>
            <person name="Zhang H."/>
        </authorList>
    </citation>
    <scope>NUCLEOTIDE SEQUENCE</scope>
    <source>
        <strain evidence="4">KEN8</strain>
    </source>
</reference>
<reference evidence="4" key="1">
    <citation type="submission" date="2020-06" db="EMBL/GenBank/DDBJ databases">
        <authorList>
            <person name="Li T."/>
            <person name="Hu X."/>
            <person name="Zhang T."/>
            <person name="Song X."/>
            <person name="Zhang H."/>
            <person name="Dai N."/>
            <person name="Sheng W."/>
            <person name="Hou X."/>
            <person name="Wei L."/>
        </authorList>
    </citation>
    <scope>NUCLEOTIDE SEQUENCE</scope>
    <source>
        <strain evidence="4">KEN8</strain>
        <tissue evidence="4">Leaf</tissue>
    </source>
</reference>
<feature type="repeat" description="PPR" evidence="3">
    <location>
        <begin position="147"/>
        <end position="181"/>
    </location>
</feature>
<dbReference type="InterPro" id="IPR046960">
    <property type="entry name" value="PPR_At4g14850-like_plant"/>
</dbReference>
<evidence type="ECO:0000256" key="3">
    <source>
        <dbReference type="PROSITE-ProRule" id="PRU00708"/>
    </source>
</evidence>
<dbReference type="Pfam" id="PF20431">
    <property type="entry name" value="E_motif"/>
    <property type="match status" value="1"/>
</dbReference>
<dbReference type="InterPro" id="IPR011990">
    <property type="entry name" value="TPR-like_helical_dom_sf"/>
</dbReference>
<proteinExistence type="inferred from homology"/>